<comment type="similarity">
    <text evidence="2">Belongs to the phosphohexose mutase family.</text>
</comment>
<dbReference type="InterPro" id="IPR036900">
    <property type="entry name" value="A-D-PHexomutase_C_sf"/>
</dbReference>
<evidence type="ECO:0000259" key="8">
    <source>
        <dbReference type="Pfam" id="PF00408"/>
    </source>
</evidence>
<evidence type="ECO:0000256" key="5">
    <source>
        <dbReference type="ARBA" id="ARBA00022842"/>
    </source>
</evidence>
<evidence type="ECO:0000313" key="12">
    <source>
        <dbReference type="EMBL" id="SJN23571.1"/>
    </source>
</evidence>
<dbReference type="GO" id="GO:0000287">
    <property type="term" value="F:magnesium ion binding"/>
    <property type="evidence" value="ECO:0007669"/>
    <property type="project" value="InterPro"/>
</dbReference>
<evidence type="ECO:0000259" key="11">
    <source>
        <dbReference type="Pfam" id="PF02880"/>
    </source>
</evidence>
<dbReference type="InterPro" id="IPR005846">
    <property type="entry name" value="A-D-PHexomutase_a/b/a-III"/>
</dbReference>
<feature type="compositionally biased region" description="Basic and acidic residues" evidence="7">
    <location>
        <begin position="1"/>
        <end position="18"/>
    </location>
</feature>
<dbReference type="Pfam" id="PF02879">
    <property type="entry name" value="PGM_PMM_II"/>
    <property type="match status" value="1"/>
</dbReference>
<protein>
    <submittedName>
        <fullName evidence="12">Phosphoglucomutase</fullName>
        <ecNumber evidence="12">5.4.2.2</ecNumber>
    </submittedName>
</protein>
<dbReference type="PANTHER" id="PTHR45745">
    <property type="entry name" value="PHOSPHOMANNOMUTASE 45A"/>
    <property type="match status" value="1"/>
</dbReference>
<dbReference type="InterPro" id="IPR016066">
    <property type="entry name" value="A-D-PHexomutase_CS"/>
</dbReference>
<dbReference type="GO" id="GO:0006166">
    <property type="term" value="P:purine ribonucleoside salvage"/>
    <property type="evidence" value="ECO:0007669"/>
    <property type="project" value="TreeGrafter"/>
</dbReference>
<dbReference type="Pfam" id="PF02880">
    <property type="entry name" value="PGM_PMM_III"/>
    <property type="match status" value="1"/>
</dbReference>
<organism evidence="12 13">
    <name type="scientific">Mycetocola reblochoni REB411</name>
    <dbReference type="NCBI Taxonomy" id="1255698"/>
    <lineage>
        <taxon>Bacteria</taxon>
        <taxon>Bacillati</taxon>
        <taxon>Actinomycetota</taxon>
        <taxon>Actinomycetes</taxon>
        <taxon>Micrococcales</taxon>
        <taxon>Microbacteriaceae</taxon>
        <taxon>Mycetocola</taxon>
    </lineage>
</organism>
<keyword evidence="13" id="KW-1185">Reference proteome</keyword>
<dbReference type="EMBL" id="FUKR01000022">
    <property type="protein sequence ID" value="SJN23571.1"/>
    <property type="molecule type" value="Genomic_DNA"/>
</dbReference>
<evidence type="ECO:0000259" key="9">
    <source>
        <dbReference type="Pfam" id="PF02878"/>
    </source>
</evidence>
<feature type="region of interest" description="Disordered" evidence="7">
    <location>
        <begin position="120"/>
        <end position="144"/>
    </location>
</feature>
<sequence length="700" mass="72464">MGRSGEREVDHGTRRLPEESLAAPLPAQPVADLGTAVGHVVQVDDADELTGPADSPGQRVAAAPSLTDDGGHEGARVDASVGDGDGGPLLDVRILARTEDGVDVVLDGDAEFQAFGAQDHGEHAGHATASAGPSLNRPAGPGGTVAVRRLPGAAASACHNVCMNTRAGTPATAEDLIDVEQLVSAYSSIEPDPADPAQRVSFGTSGHRGSALTGSFNENHIAATTQAIVEYRAAQGITGPLFIGADTHALSAPALTTALAVLVGNGVDVRVDEFGDFVPTPALSLAIIEYNAAGPDGLADGIVVTPSHNPPADGGFKYNPPHGGPADTDATGWIADRANALLEGGLAGVNRAEPSGVATHDFRTGYVKALASIIDVDAIRRSGIRIGADPLGGASVNYWAAIAEEYGLDITVVNPSVDPQWAFMTLDWDGKIRMDPSSPSAMASLVARRDEFDLLTGNDADADRHGIVTPDAGLMNPNHFLAVAIDYLLSHRPQWPATAAVGKTLVSSSIIDRVVAAHDRRLLEVPVGFKWFVPGLSDGSVVFGGEESAGASFLRQDGRVWTTDKDGILLCLLAAEIRAVTGSSPSELYRTLTERFGDPVYQRIDAPAGGAQKAALTRLSPDNVRADELAGDPITAILTEAPGNGAAIGGIKVCTERAWFAARPSGTEDVYKIYAESFGGPEHLGRVQDEAKALVDDAIG</sequence>
<evidence type="ECO:0000256" key="6">
    <source>
        <dbReference type="ARBA" id="ARBA00023235"/>
    </source>
</evidence>
<feature type="domain" description="Alpha-D-phosphohexomutase alpha/beta/alpha" evidence="9">
    <location>
        <begin position="200"/>
        <end position="340"/>
    </location>
</feature>
<dbReference type="CDD" id="cd05801">
    <property type="entry name" value="PGM_like3"/>
    <property type="match status" value="1"/>
</dbReference>
<dbReference type="Gene3D" id="3.30.310.50">
    <property type="entry name" value="Alpha-D-phosphohexomutase, C-terminal domain"/>
    <property type="match status" value="1"/>
</dbReference>
<dbReference type="Proteomes" id="UP000196778">
    <property type="component" value="Unassembled WGS sequence"/>
</dbReference>
<accession>A0A1R4IUL5</accession>
<proteinExistence type="inferred from homology"/>
<dbReference type="Gene3D" id="3.40.120.10">
    <property type="entry name" value="Alpha-D-Glucose-1,6-Bisphosphate, subunit A, domain 3"/>
    <property type="match status" value="3"/>
</dbReference>
<gene>
    <name evidence="12" type="ORF">FM119_03700</name>
</gene>
<dbReference type="InterPro" id="IPR005845">
    <property type="entry name" value="A-D-PHexomutase_a/b/a-II"/>
</dbReference>
<evidence type="ECO:0000256" key="2">
    <source>
        <dbReference type="ARBA" id="ARBA00010231"/>
    </source>
</evidence>
<dbReference type="GO" id="GO:0008973">
    <property type="term" value="F:phosphopentomutase activity"/>
    <property type="evidence" value="ECO:0007669"/>
    <property type="project" value="TreeGrafter"/>
</dbReference>
<keyword evidence="6 12" id="KW-0413">Isomerase</keyword>
<dbReference type="AlphaFoldDB" id="A0A1R4IUL5"/>
<dbReference type="InterPro" id="IPR005843">
    <property type="entry name" value="A-D-PHexomutase_C"/>
</dbReference>
<dbReference type="InterPro" id="IPR005852">
    <property type="entry name" value="PGM_a-D-Glc-sp"/>
</dbReference>
<dbReference type="SUPFAM" id="SSF53738">
    <property type="entry name" value="Phosphoglucomutase, first 3 domains"/>
    <property type="match status" value="3"/>
</dbReference>
<dbReference type="Pfam" id="PF02878">
    <property type="entry name" value="PGM_PMM_I"/>
    <property type="match status" value="1"/>
</dbReference>
<dbReference type="Pfam" id="PF00408">
    <property type="entry name" value="PGM_PMM_IV"/>
    <property type="match status" value="1"/>
</dbReference>
<dbReference type="SUPFAM" id="SSF55957">
    <property type="entry name" value="Phosphoglucomutase, C-terminal domain"/>
    <property type="match status" value="1"/>
</dbReference>
<dbReference type="PANTHER" id="PTHR45745:SF1">
    <property type="entry name" value="PHOSPHOGLUCOMUTASE 2B-RELATED"/>
    <property type="match status" value="1"/>
</dbReference>
<dbReference type="InterPro" id="IPR016055">
    <property type="entry name" value="A-D-PHexomutase_a/b/a-I/II/III"/>
</dbReference>
<feature type="domain" description="Alpha-D-phosphohexomutase alpha/beta/alpha" evidence="11">
    <location>
        <begin position="476"/>
        <end position="595"/>
    </location>
</feature>
<feature type="region of interest" description="Disordered" evidence="7">
    <location>
        <begin position="1"/>
        <end position="83"/>
    </location>
</feature>
<reference evidence="13" key="1">
    <citation type="submission" date="2017-02" db="EMBL/GenBank/DDBJ databases">
        <authorList>
            <person name="Dridi B."/>
        </authorList>
    </citation>
    <scope>NUCLEOTIDE SEQUENCE [LARGE SCALE GENOMIC DNA]</scope>
    <source>
        <strain evidence="13">EB411</strain>
    </source>
</reference>
<dbReference type="NCBIfam" id="TIGR01132">
    <property type="entry name" value="pgm"/>
    <property type="match status" value="1"/>
</dbReference>
<evidence type="ECO:0000259" key="10">
    <source>
        <dbReference type="Pfam" id="PF02879"/>
    </source>
</evidence>
<comment type="cofactor">
    <cofactor evidence="1">
        <name>Mg(2+)</name>
        <dbReference type="ChEBI" id="CHEBI:18420"/>
    </cofactor>
</comment>
<dbReference type="GO" id="GO:0005975">
    <property type="term" value="P:carbohydrate metabolic process"/>
    <property type="evidence" value="ECO:0007669"/>
    <property type="project" value="InterPro"/>
</dbReference>
<name>A0A1R4IUL5_9MICO</name>
<keyword evidence="4" id="KW-0479">Metal-binding</keyword>
<feature type="domain" description="Alpha-D-phosphohexomutase C-terminal" evidence="8">
    <location>
        <begin position="638"/>
        <end position="691"/>
    </location>
</feature>
<keyword evidence="5" id="KW-0460">Magnesium</keyword>
<evidence type="ECO:0000256" key="3">
    <source>
        <dbReference type="ARBA" id="ARBA00022553"/>
    </source>
</evidence>
<dbReference type="EC" id="5.4.2.2" evidence="12"/>
<evidence type="ECO:0000256" key="4">
    <source>
        <dbReference type="ARBA" id="ARBA00022723"/>
    </source>
</evidence>
<evidence type="ECO:0000313" key="13">
    <source>
        <dbReference type="Proteomes" id="UP000196778"/>
    </source>
</evidence>
<dbReference type="InterPro" id="IPR005844">
    <property type="entry name" value="A-D-PHexomutase_a/b/a-I"/>
</dbReference>
<dbReference type="GO" id="GO:0004614">
    <property type="term" value="F:phosphoglucomutase activity"/>
    <property type="evidence" value="ECO:0007669"/>
    <property type="project" value="UniProtKB-EC"/>
</dbReference>
<keyword evidence="3" id="KW-0597">Phosphoprotein</keyword>
<evidence type="ECO:0000256" key="1">
    <source>
        <dbReference type="ARBA" id="ARBA00001946"/>
    </source>
</evidence>
<evidence type="ECO:0000256" key="7">
    <source>
        <dbReference type="SAM" id="MobiDB-lite"/>
    </source>
</evidence>
<dbReference type="PROSITE" id="PS00710">
    <property type="entry name" value="PGM_PMM"/>
    <property type="match status" value="1"/>
</dbReference>
<feature type="domain" description="Alpha-D-phosphohexomutase alpha/beta/alpha" evidence="10">
    <location>
        <begin position="365"/>
        <end position="470"/>
    </location>
</feature>